<dbReference type="PROSITE" id="PS50294">
    <property type="entry name" value="WD_REPEATS_REGION"/>
    <property type="match status" value="1"/>
</dbReference>
<dbReference type="PROSITE" id="PS50082">
    <property type="entry name" value="WD_REPEATS_2"/>
    <property type="match status" value="1"/>
</dbReference>
<proteinExistence type="predicted"/>
<dbReference type="InterPro" id="IPR050630">
    <property type="entry name" value="WD_repeat_EMAP"/>
</dbReference>
<dbReference type="EMBL" id="HBIW01005499">
    <property type="protein sequence ID" value="CAE0689097.1"/>
    <property type="molecule type" value="Transcribed_RNA"/>
</dbReference>
<evidence type="ECO:0008006" key="5">
    <source>
        <dbReference type="Google" id="ProtNLM"/>
    </source>
</evidence>
<dbReference type="AlphaFoldDB" id="A0A7S3ZP46"/>
<dbReference type="PANTHER" id="PTHR13720:SF33">
    <property type="entry name" value="HELP DOMAIN-CONTAINING PROTEIN"/>
    <property type="match status" value="1"/>
</dbReference>
<dbReference type="GO" id="GO:0008017">
    <property type="term" value="F:microtubule binding"/>
    <property type="evidence" value="ECO:0007669"/>
    <property type="project" value="TreeGrafter"/>
</dbReference>
<evidence type="ECO:0000256" key="3">
    <source>
        <dbReference type="PROSITE-ProRule" id="PRU00221"/>
    </source>
</evidence>
<dbReference type="InterPro" id="IPR015943">
    <property type="entry name" value="WD40/YVTN_repeat-like_dom_sf"/>
</dbReference>
<evidence type="ECO:0000256" key="2">
    <source>
        <dbReference type="ARBA" id="ARBA00022737"/>
    </source>
</evidence>
<evidence type="ECO:0000313" key="4">
    <source>
        <dbReference type="EMBL" id="CAE0689097.1"/>
    </source>
</evidence>
<dbReference type="InterPro" id="IPR001680">
    <property type="entry name" value="WD40_rpt"/>
</dbReference>
<keyword evidence="1 3" id="KW-0853">WD repeat</keyword>
<dbReference type="Pfam" id="PF00400">
    <property type="entry name" value="WD40"/>
    <property type="match status" value="3"/>
</dbReference>
<gene>
    <name evidence="4" type="ORF">PCAL00307_LOCUS4531</name>
</gene>
<reference evidence="4" key="1">
    <citation type="submission" date="2021-01" db="EMBL/GenBank/DDBJ databases">
        <authorList>
            <person name="Corre E."/>
            <person name="Pelletier E."/>
            <person name="Niang G."/>
            <person name="Scheremetjew M."/>
            <person name="Finn R."/>
            <person name="Kale V."/>
            <person name="Holt S."/>
            <person name="Cochrane G."/>
            <person name="Meng A."/>
            <person name="Brown T."/>
            <person name="Cohen L."/>
        </authorList>
    </citation>
    <scope>NUCLEOTIDE SEQUENCE</scope>
    <source>
        <strain evidence="4">CCMP1756</strain>
    </source>
</reference>
<organism evidence="4">
    <name type="scientific">Pelagomonas calceolata</name>
    <dbReference type="NCBI Taxonomy" id="35677"/>
    <lineage>
        <taxon>Eukaryota</taxon>
        <taxon>Sar</taxon>
        <taxon>Stramenopiles</taxon>
        <taxon>Ochrophyta</taxon>
        <taxon>Pelagophyceae</taxon>
        <taxon>Pelagomonadales</taxon>
        <taxon>Pelagomonadaceae</taxon>
        <taxon>Pelagomonas</taxon>
    </lineage>
</organism>
<name>A0A7S3ZP46_9STRA</name>
<protein>
    <recommendedName>
        <fullName evidence="5">Calmodulin</fullName>
    </recommendedName>
</protein>
<dbReference type="SUPFAM" id="SSF50998">
    <property type="entry name" value="Quinoprotein alcohol dehydrogenase-like"/>
    <property type="match status" value="1"/>
</dbReference>
<dbReference type="PANTHER" id="PTHR13720">
    <property type="entry name" value="WD-40 REPEAT PROTEIN"/>
    <property type="match status" value="1"/>
</dbReference>
<accession>A0A7S3ZP46</accession>
<keyword evidence="2" id="KW-0677">Repeat</keyword>
<feature type="repeat" description="WD" evidence="3">
    <location>
        <begin position="627"/>
        <end position="668"/>
    </location>
</feature>
<dbReference type="InterPro" id="IPR011047">
    <property type="entry name" value="Quinoprotein_ADH-like_sf"/>
</dbReference>
<evidence type="ECO:0000256" key="1">
    <source>
        <dbReference type="ARBA" id="ARBA00022574"/>
    </source>
</evidence>
<sequence>MEFTACAASPGRPDADKVMSLLTEKIEQKVGSMAATKITRELRRVLKPAADKDGFLSSKALAEMLRRTWLVGVERDSLEAFADQLTAQQKHGKLSIDTFAQCVARAATGEPQHVVTPPKAKQVEVRTPEDNGLYVDPLQGANVAPPTDASSSKLRSLLAEELRRVERDRIGEMAHANEVDAAARSLLKRRCRALCERGSKQTQRRLPLAQWCVALRGLAIAVGLPPPSDQDLAELWRDCDRGDFVAFGRDMFSSCEDEPVACLPSRPSPPASPPLKLHADDWKAPLPDLTTSLGAPSPLAMHGFDGNGQLVAWSRPCRTIVVGTGCFVAERRLDTTTQRLETVPGVTCVCAHNTKPICAAHGVDGLRVWSIGQEGKTVAKGLFETVSSIAFLGAGSLIALVGVYDARPLVAVVNYETGEILGEAPIDLDTRDGGLLNVAAASTGTTFATVGDGSHVAFWRLIPQDKGGGLKRSEARFPPNAKRPSAFTCVAFDPRSAKTCLVAGTDGRVRVFREKHEVATFAAHEGSVASIDAVQRGSLCVAVTSGSDGCVRRWAGEQLSSAGRCRLLKNGTVVKCCLIDDSEDDYALCATERGTVLTCVPGADDKKSICRSPAKTVDQSKVAAVVVSGHFDTIRCLAAHPSQSVFATCGSDSRVITWDADQGSKLRHTSLESCGSAIKYDEKGRYLFVGSDQGTVSILDASSLDIVRTHNVFKCPVTSISASPDSKLIAACSRRGDVVVLDEERALASLRSGSGACVIAADFGRDAKRRLVFRTRGDDGVVDYWRLDGRRTRRLFRVEDLPGPEPWAWRSGFAEGRCVASNMKGVVAVADDDGLELRRGAGEARGSFRGEAAYEAHALAFLADGQRLVTAARGARAAVVWDAARETSVACVDENAAPPTPPPAVEARPRVAVEGDWPF</sequence>
<dbReference type="Gene3D" id="2.130.10.10">
    <property type="entry name" value="YVTN repeat-like/Quinoprotein amine dehydrogenase"/>
    <property type="match status" value="3"/>
</dbReference>
<dbReference type="SMART" id="SM00320">
    <property type="entry name" value="WD40"/>
    <property type="match status" value="8"/>
</dbReference>